<evidence type="ECO:0000256" key="1">
    <source>
        <dbReference type="SAM" id="Phobius"/>
    </source>
</evidence>
<proteinExistence type="predicted"/>
<keyword evidence="1" id="KW-0812">Transmembrane</keyword>
<gene>
    <name evidence="2" type="ORF">BofuT4_P015050.1</name>
</gene>
<evidence type="ECO:0000313" key="2">
    <source>
        <dbReference type="EMBL" id="CCD42377.1"/>
    </source>
</evidence>
<organism evidence="2 3">
    <name type="scientific">Botryotinia fuckeliana (strain T4)</name>
    <name type="common">Noble rot fungus</name>
    <name type="synonym">Botrytis cinerea</name>
    <dbReference type="NCBI Taxonomy" id="999810"/>
    <lineage>
        <taxon>Eukaryota</taxon>
        <taxon>Fungi</taxon>
        <taxon>Dikarya</taxon>
        <taxon>Ascomycota</taxon>
        <taxon>Pezizomycotina</taxon>
        <taxon>Leotiomycetes</taxon>
        <taxon>Helotiales</taxon>
        <taxon>Sclerotiniaceae</taxon>
        <taxon>Botrytis</taxon>
    </lineage>
</organism>
<reference evidence="3" key="1">
    <citation type="journal article" date="2011" name="PLoS Genet.">
        <title>Genomic analysis of the necrotrophic fungal pathogens Sclerotinia sclerotiorum and Botrytis cinerea.</title>
        <authorList>
            <person name="Amselem J."/>
            <person name="Cuomo C.A."/>
            <person name="van Kan J.A."/>
            <person name="Viaud M."/>
            <person name="Benito E.P."/>
            <person name="Couloux A."/>
            <person name="Coutinho P.M."/>
            <person name="de Vries R.P."/>
            <person name="Dyer P.S."/>
            <person name="Fillinger S."/>
            <person name="Fournier E."/>
            <person name="Gout L."/>
            <person name="Hahn M."/>
            <person name="Kohn L."/>
            <person name="Lapalu N."/>
            <person name="Plummer K.M."/>
            <person name="Pradier J.M."/>
            <person name="Quevillon E."/>
            <person name="Sharon A."/>
            <person name="Simon A."/>
            <person name="ten Have A."/>
            <person name="Tudzynski B."/>
            <person name="Tudzynski P."/>
            <person name="Wincker P."/>
            <person name="Andrew M."/>
            <person name="Anthouard V."/>
            <person name="Beever R.E."/>
            <person name="Beffa R."/>
            <person name="Benoit I."/>
            <person name="Bouzid O."/>
            <person name="Brault B."/>
            <person name="Chen Z."/>
            <person name="Choquer M."/>
            <person name="Collemare J."/>
            <person name="Cotton P."/>
            <person name="Danchin E.G."/>
            <person name="Da Silva C."/>
            <person name="Gautier A."/>
            <person name="Giraud C."/>
            <person name="Giraud T."/>
            <person name="Gonzalez C."/>
            <person name="Grossetete S."/>
            <person name="Guldener U."/>
            <person name="Henrissat B."/>
            <person name="Howlett B.J."/>
            <person name="Kodira C."/>
            <person name="Kretschmer M."/>
            <person name="Lappartient A."/>
            <person name="Leroch M."/>
            <person name="Levis C."/>
            <person name="Mauceli E."/>
            <person name="Neuveglise C."/>
            <person name="Oeser B."/>
            <person name="Pearson M."/>
            <person name="Poulain J."/>
            <person name="Poussereau N."/>
            <person name="Quesneville H."/>
            <person name="Rascle C."/>
            <person name="Schumacher J."/>
            <person name="Segurens B."/>
            <person name="Sexton A."/>
            <person name="Silva E."/>
            <person name="Sirven C."/>
            <person name="Soanes D.M."/>
            <person name="Talbot N.J."/>
            <person name="Templeton M."/>
            <person name="Yandava C."/>
            <person name="Yarden O."/>
            <person name="Zeng Q."/>
            <person name="Rollins J.A."/>
            <person name="Lebrun M.H."/>
            <person name="Dickman M."/>
        </authorList>
    </citation>
    <scope>NUCLEOTIDE SEQUENCE [LARGE SCALE GENOMIC DNA]</scope>
    <source>
        <strain evidence="3">T4</strain>
    </source>
</reference>
<dbReference type="HOGENOM" id="CLU_1517662_0_0_1"/>
<keyword evidence="1" id="KW-1133">Transmembrane helix</keyword>
<keyword evidence="1" id="KW-0472">Membrane</keyword>
<dbReference type="AlphaFoldDB" id="G2XNC1"/>
<name>G2XNC1_BOTF4</name>
<dbReference type="EMBL" id="FQ790245">
    <property type="protein sequence ID" value="CCD42377.1"/>
    <property type="molecule type" value="Genomic_DNA"/>
</dbReference>
<evidence type="ECO:0000313" key="3">
    <source>
        <dbReference type="Proteomes" id="UP000008177"/>
    </source>
</evidence>
<dbReference type="InParanoid" id="G2XNC1"/>
<accession>G2XNC1</accession>
<dbReference type="OrthoDB" id="3562580at2759"/>
<protein>
    <recommendedName>
        <fullName evidence="4">Transmembrane protein</fullName>
    </recommendedName>
</protein>
<sequence>MPNTEHYVLKRSGWLLLLSFTGISASCLRGGICNDFLLIDLGKKPSPRRISDRELDCVSCRRGLKMLQKRVKTEGLKTPFGTLVFKYKEEKKISAARNLVLGSFLAIGCAGLWKTRGVWGRGGWGWWVVPTGLGLGSWVAFFEDMVWVGDNMEKLMLEDDSDYSDDTDDTDLCELCR</sequence>
<feature type="transmembrane region" description="Helical" evidence="1">
    <location>
        <begin position="125"/>
        <end position="147"/>
    </location>
</feature>
<feature type="transmembrane region" description="Helical" evidence="1">
    <location>
        <begin position="95"/>
        <end position="113"/>
    </location>
</feature>
<dbReference type="Proteomes" id="UP000008177">
    <property type="component" value="Unplaced contigs"/>
</dbReference>
<evidence type="ECO:0008006" key="4">
    <source>
        <dbReference type="Google" id="ProtNLM"/>
    </source>
</evidence>